<evidence type="ECO:0000256" key="3">
    <source>
        <dbReference type="ARBA" id="ARBA00022723"/>
    </source>
</evidence>
<comment type="subunit">
    <text evidence="9">Homodimer.</text>
</comment>
<keyword evidence="12" id="KW-1185">Reference proteome</keyword>
<dbReference type="EMBL" id="VYTZ01000013">
    <property type="protein sequence ID" value="KAA9375022.1"/>
    <property type="molecule type" value="Genomic_DNA"/>
</dbReference>
<dbReference type="Proteomes" id="UP000327011">
    <property type="component" value="Unassembled WGS sequence"/>
</dbReference>
<accession>A0A5J5JUA0</accession>
<protein>
    <recommendedName>
        <fullName evidence="9">Iron-sulfur cluster carrier protein</fullName>
    </recommendedName>
</protein>
<dbReference type="SUPFAM" id="SSF117916">
    <property type="entry name" value="Fe-S cluster assembly (FSCA) domain-like"/>
    <property type="match status" value="1"/>
</dbReference>
<reference evidence="11 12" key="1">
    <citation type="submission" date="2019-09" db="EMBL/GenBank/DDBJ databases">
        <title>Screening of Novel Bioactive Compounds from Soil-Associated.</title>
        <authorList>
            <person name="Gong X."/>
        </authorList>
    </citation>
    <scope>NUCLEOTIDE SEQUENCE [LARGE SCALE GENOMIC DNA]</scope>
    <source>
        <strain evidence="11 12">Gxj-6</strain>
    </source>
</reference>
<comment type="caution">
    <text evidence="11">The sequence shown here is derived from an EMBL/GenBank/DDBJ whole genome shotgun (WGS) entry which is preliminary data.</text>
</comment>
<dbReference type="PANTHER" id="PTHR42961:SF2">
    <property type="entry name" value="IRON-SULFUR PROTEIN NUBPL"/>
    <property type="match status" value="1"/>
</dbReference>
<dbReference type="AlphaFoldDB" id="A0A5J5JUA0"/>
<evidence type="ECO:0000259" key="10">
    <source>
        <dbReference type="Pfam" id="PF01883"/>
    </source>
</evidence>
<organism evidence="11 12">
    <name type="scientific">Microbispora cellulosiformans</name>
    <dbReference type="NCBI Taxonomy" id="2614688"/>
    <lineage>
        <taxon>Bacteria</taxon>
        <taxon>Bacillati</taxon>
        <taxon>Actinomycetota</taxon>
        <taxon>Actinomycetes</taxon>
        <taxon>Streptosporangiales</taxon>
        <taxon>Streptosporangiaceae</taxon>
        <taxon>Microbispora</taxon>
    </lineage>
</organism>
<dbReference type="GO" id="GO:0140663">
    <property type="term" value="F:ATP-dependent FeS chaperone activity"/>
    <property type="evidence" value="ECO:0007669"/>
    <property type="project" value="InterPro"/>
</dbReference>
<evidence type="ECO:0000313" key="12">
    <source>
        <dbReference type="Proteomes" id="UP000327011"/>
    </source>
</evidence>
<keyword evidence="7 9" id="KW-0408">Iron</keyword>
<comment type="similarity">
    <text evidence="1">In the N-terminal section; belongs to the MIP18 family.</text>
</comment>
<keyword evidence="3 9" id="KW-0479">Metal-binding</keyword>
<evidence type="ECO:0000256" key="8">
    <source>
        <dbReference type="ARBA" id="ARBA00023014"/>
    </source>
</evidence>
<dbReference type="PANTHER" id="PTHR42961">
    <property type="entry name" value="IRON-SULFUR PROTEIN NUBPL"/>
    <property type="match status" value="1"/>
</dbReference>
<dbReference type="InterPro" id="IPR000808">
    <property type="entry name" value="Mrp-like_CS"/>
</dbReference>
<dbReference type="Gene3D" id="3.40.50.300">
    <property type="entry name" value="P-loop containing nucleotide triphosphate hydrolases"/>
    <property type="match status" value="1"/>
</dbReference>
<dbReference type="Gene3D" id="3.30.300.130">
    <property type="entry name" value="Fe-S cluster assembly (FSCA)"/>
    <property type="match status" value="1"/>
</dbReference>
<feature type="binding site" evidence="9">
    <location>
        <begin position="121"/>
        <end position="128"/>
    </location>
    <ligand>
        <name>ATP</name>
        <dbReference type="ChEBI" id="CHEBI:30616"/>
    </ligand>
</feature>
<dbReference type="PROSITE" id="PS01215">
    <property type="entry name" value="MRP"/>
    <property type="match status" value="1"/>
</dbReference>
<keyword evidence="6 9" id="KW-0067">ATP-binding</keyword>
<dbReference type="GO" id="GO:0016226">
    <property type="term" value="P:iron-sulfur cluster assembly"/>
    <property type="evidence" value="ECO:0007669"/>
    <property type="project" value="InterPro"/>
</dbReference>
<dbReference type="GO" id="GO:0005524">
    <property type="term" value="F:ATP binding"/>
    <property type="evidence" value="ECO:0007669"/>
    <property type="project" value="UniProtKB-UniRule"/>
</dbReference>
<dbReference type="GO" id="GO:0051539">
    <property type="term" value="F:4 iron, 4 sulfur cluster binding"/>
    <property type="evidence" value="ECO:0007669"/>
    <property type="project" value="TreeGrafter"/>
</dbReference>
<dbReference type="FunFam" id="3.40.50.300:FF:000304">
    <property type="entry name" value="Iron-sulfur cluster carrier protein"/>
    <property type="match status" value="1"/>
</dbReference>
<dbReference type="InterPro" id="IPR034904">
    <property type="entry name" value="FSCA_dom_sf"/>
</dbReference>
<dbReference type="InterPro" id="IPR002744">
    <property type="entry name" value="MIP18-like"/>
</dbReference>
<evidence type="ECO:0000256" key="4">
    <source>
        <dbReference type="ARBA" id="ARBA00022741"/>
    </source>
</evidence>
<proteinExistence type="inferred from homology"/>
<evidence type="ECO:0000256" key="2">
    <source>
        <dbReference type="ARBA" id="ARBA00008205"/>
    </source>
</evidence>
<dbReference type="SUPFAM" id="SSF52540">
    <property type="entry name" value="P-loop containing nucleoside triphosphate hydrolases"/>
    <property type="match status" value="1"/>
</dbReference>
<evidence type="ECO:0000256" key="9">
    <source>
        <dbReference type="HAMAP-Rule" id="MF_02040"/>
    </source>
</evidence>
<feature type="domain" description="MIP18 family-like" evidence="10">
    <location>
        <begin position="6"/>
        <end position="77"/>
    </location>
</feature>
<dbReference type="InterPro" id="IPR019591">
    <property type="entry name" value="Mrp/NBP35_ATP-bd"/>
</dbReference>
<comment type="similarity">
    <text evidence="2">In the C-terminal section; belongs to the Mrp/NBP35 ATP-binding proteins family.</text>
</comment>
<name>A0A5J5JUA0_9ACTN</name>
<comment type="function">
    <text evidence="9">Binds and transfers iron-sulfur (Fe-S) clusters to target apoproteins. Can hydrolyze ATP.</text>
</comment>
<gene>
    <name evidence="11" type="ORF">F5972_29100</name>
</gene>
<dbReference type="GO" id="GO:0046872">
    <property type="term" value="F:metal ion binding"/>
    <property type="evidence" value="ECO:0007669"/>
    <property type="project" value="UniProtKB-KW"/>
</dbReference>
<evidence type="ECO:0000256" key="7">
    <source>
        <dbReference type="ARBA" id="ARBA00023004"/>
    </source>
</evidence>
<keyword evidence="8 9" id="KW-0411">Iron-sulfur</keyword>
<dbReference type="InterPro" id="IPR027417">
    <property type="entry name" value="P-loop_NTPase"/>
</dbReference>
<dbReference type="InterPro" id="IPR033756">
    <property type="entry name" value="YlxH/NBP35"/>
</dbReference>
<keyword evidence="4 9" id="KW-0547">Nucleotide-binding</keyword>
<evidence type="ECO:0000256" key="1">
    <source>
        <dbReference type="ARBA" id="ARBA00007352"/>
    </source>
</evidence>
<dbReference type="RefSeq" id="WP_150937942.1">
    <property type="nucleotide sequence ID" value="NZ_VYTZ01000013.1"/>
</dbReference>
<dbReference type="CDD" id="cd02037">
    <property type="entry name" value="Mrp_NBP35"/>
    <property type="match status" value="1"/>
</dbReference>
<dbReference type="HAMAP" id="MF_02040">
    <property type="entry name" value="Mrp_NBP35"/>
    <property type="match status" value="1"/>
</dbReference>
<dbReference type="Pfam" id="PF10609">
    <property type="entry name" value="ParA"/>
    <property type="match status" value="1"/>
</dbReference>
<dbReference type="Pfam" id="PF01883">
    <property type="entry name" value="FeS_assembly_P"/>
    <property type="match status" value="1"/>
</dbReference>
<keyword evidence="5 9" id="KW-0378">Hydrolase</keyword>
<evidence type="ECO:0000313" key="11">
    <source>
        <dbReference type="EMBL" id="KAA9375022.1"/>
    </source>
</evidence>
<comment type="similarity">
    <text evidence="9">Belongs to the Mrp/NBP35 ATP-binding proteins family.</text>
</comment>
<dbReference type="InterPro" id="IPR044304">
    <property type="entry name" value="NUBPL-like"/>
</dbReference>
<dbReference type="GO" id="GO:0016887">
    <property type="term" value="F:ATP hydrolysis activity"/>
    <property type="evidence" value="ECO:0007669"/>
    <property type="project" value="UniProtKB-UniRule"/>
</dbReference>
<evidence type="ECO:0000256" key="6">
    <source>
        <dbReference type="ARBA" id="ARBA00022840"/>
    </source>
</evidence>
<sequence>MAPSPEQVTAALATVNDPEIRRPITELGMVKSVDISLDGVVRVGVYLTVAGCPLKDTITRDITGAVSRLDGVSRVHVDMDVMSAEQRKELQTKLRGDRGPEKEIPFSKPGSLTRVFAVASGKGGVGKSSVTVNLAAAMASQGLKVGVVDADIYGHSVPRMLGVSERPTKVEDMIMPPVAHDIKVISVGMFKPEGNTPVVWRGPMLDRALYQFLTDVFWGDLDVLLMDLPPGTGDIAISVAQRLPSAEILVVTTPQQAAAEVAERAGSIAAQTHQQIAGVIENMAWLPCPHCDERISVFGEGGGQSVADALTRTLGSRVPLLGQVPIDMRLREGGDEGKPLVLTDPEAPAAAELRRIAAGLGRKPTGLKGLKLDISPVKH</sequence>
<evidence type="ECO:0000256" key="5">
    <source>
        <dbReference type="ARBA" id="ARBA00022801"/>
    </source>
</evidence>